<dbReference type="InterPro" id="IPR018957">
    <property type="entry name" value="Znf_C3HC4_RING-type"/>
</dbReference>
<dbReference type="SUPFAM" id="SSF57850">
    <property type="entry name" value="RING/U-box"/>
    <property type="match status" value="1"/>
</dbReference>
<keyword evidence="3" id="KW-0862">Zinc</keyword>
<name>A0A3M7M840_9PLEO</name>
<organism evidence="8 9">
    <name type="scientific">Pyrenophora seminiperda CCB06</name>
    <dbReference type="NCBI Taxonomy" id="1302712"/>
    <lineage>
        <taxon>Eukaryota</taxon>
        <taxon>Fungi</taxon>
        <taxon>Dikarya</taxon>
        <taxon>Ascomycota</taxon>
        <taxon>Pezizomycotina</taxon>
        <taxon>Dothideomycetes</taxon>
        <taxon>Pleosporomycetidae</taxon>
        <taxon>Pleosporales</taxon>
        <taxon>Pleosporineae</taxon>
        <taxon>Pleosporaceae</taxon>
        <taxon>Pyrenophora</taxon>
    </lineage>
</organism>
<keyword evidence="1" id="KW-0479">Metal-binding</keyword>
<dbReference type="InterPro" id="IPR017907">
    <property type="entry name" value="Znf_RING_CS"/>
</dbReference>
<feature type="region of interest" description="Disordered" evidence="5">
    <location>
        <begin position="144"/>
        <end position="197"/>
    </location>
</feature>
<gene>
    <name evidence="8" type="ORF">GMOD_00000765</name>
</gene>
<feature type="compositionally biased region" description="Low complexity" evidence="5">
    <location>
        <begin position="163"/>
        <end position="180"/>
    </location>
</feature>
<dbReference type="Proteomes" id="UP000265663">
    <property type="component" value="Unassembled WGS sequence"/>
</dbReference>
<dbReference type="InterPro" id="IPR001841">
    <property type="entry name" value="Znf_RING"/>
</dbReference>
<dbReference type="OrthoDB" id="5588846at2759"/>
<protein>
    <submittedName>
        <fullName evidence="8">RING-14</fullName>
    </submittedName>
</protein>
<dbReference type="SMART" id="SM00184">
    <property type="entry name" value="RING"/>
    <property type="match status" value="1"/>
</dbReference>
<evidence type="ECO:0000313" key="8">
    <source>
        <dbReference type="EMBL" id="RMZ70642.1"/>
    </source>
</evidence>
<accession>A0A3M7M840</accession>
<dbReference type="Gene3D" id="3.30.40.10">
    <property type="entry name" value="Zinc/RING finger domain, C3HC4 (zinc finger)"/>
    <property type="match status" value="1"/>
</dbReference>
<dbReference type="PANTHER" id="PTHR45978:SF7">
    <property type="entry name" value="SPX DOMAIN-CONTAINING PROTEIN 4"/>
    <property type="match status" value="1"/>
</dbReference>
<evidence type="ECO:0000256" key="2">
    <source>
        <dbReference type="ARBA" id="ARBA00022771"/>
    </source>
</evidence>
<evidence type="ECO:0000313" key="9">
    <source>
        <dbReference type="Proteomes" id="UP000265663"/>
    </source>
</evidence>
<evidence type="ECO:0000259" key="6">
    <source>
        <dbReference type="PROSITE" id="PS50089"/>
    </source>
</evidence>
<dbReference type="GO" id="GO:0016036">
    <property type="term" value="P:cellular response to phosphate starvation"/>
    <property type="evidence" value="ECO:0007669"/>
    <property type="project" value="InterPro"/>
</dbReference>
<evidence type="ECO:0000256" key="1">
    <source>
        <dbReference type="ARBA" id="ARBA00022723"/>
    </source>
</evidence>
<feature type="domain" description="RING-type" evidence="6">
    <location>
        <begin position="399"/>
        <end position="438"/>
    </location>
</feature>
<evidence type="ECO:0000259" key="7">
    <source>
        <dbReference type="PROSITE" id="PS51382"/>
    </source>
</evidence>
<dbReference type="AlphaFoldDB" id="A0A3M7M840"/>
<dbReference type="InterPro" id="IPR004331">
    <property type="entry name" value="SPX_dom"/>
</dbReference>
<dbReference type="EMBL" id="KE747824">
    <property type="protein sequence ID" value="RMZ70642.1"/>
    <property type="molecule type" value="Genomic_DNA"/>
</dbReference>
<evidence type="ECO:0000256" key="5">
    <source>
        <dbReference type="SAM" id="MobiDB-lite"/>
    </source>
</evidence>
<reference evidence="8 9" key="1">
    <citation type="journal article" date="2014" name="PLoS ONE">
        <title>De novo Genome Assembly of the Fungal Plant Pathogen Pyrenophora semeniperda.</title>
        <authorList>
            <person name="Soliai M.M."/>
            <person name="Meyer S.E."/>
            <person name="Udall J.A."/>
            <person name="Elzinga D.E."/>
            <person name="Hermansen R.A."/>
            <person name="Bodily P.M."/>
            <person name="Hart A.A."/>
            <person name="Coleman C.E."/>
        </authorList>
    </citation>
    <scope>NUCLEOTIDE SEQUENCE [LARGE SCALE GENOMIC DNA]</scope>
    <source>
        <strain evidence="8 9">CCB06</strain>
        <tissue evidence="8">Mycelium</tissue>
    </source>
</reference>
<keyword evidence="9" id="KW-1185">Reference proteome</keyword>
<evidence type="ECO:0000256" key="3">
    <source>
        <dbReference type="ARBA" id="ARBA00022833"/>
    </source>
</evidence>
<dbReference type="PROSITE" id="PS50089">
    <property type="entry name" value="ZF_RING_2"/>
    <property type="match status" value="1"/>
</dbReference>
<dbReference type="Pfam" id="PF00097">
    <property type="entry name" value="zf-C3HC4"/>
    <property type="match status" value="1"/>
</dbReference>
<proteinExistence type="predicted"/>
<dbReference type="PROSITE" id="PS00518">
    <property type="entry name" value="ZF_RING_1"/>
    <property type="match status" value="1"/>
</dbReference>
<evidence type="ECO:0000256" key="4">
    <source>
        <dbReference type="PROSITE-ProRule" id="PRU00175"/>
    </source>
</evidence>
<keyword evidence="2 4" id="KW-0863">Zinc-finger</keyword>
<dbReference type="GO" id="GO:0008270">
    <property type="term" value="F:zinc ion binding"/>
    <property type="evidence" value="ECO:0007669"/>
    <property type="project" value="UniProtKB-KW"/>
</dbReference>
<dbReference type="InterPro" id="IPR031142">
    <property type="entry name" value="SPX_prot"/>
</dbReference>
<dbReference type="InterPro" id="IPR013083">
    <property type="entry name" value="Znf_RING/FYVE/PHD"/>
</dbReference>
<sequence length="494" mass="56361">MKFGHLFKQTLRDEGFPPEWAESAISYSQLKKCIKRLTDELQRVGLDPPTLSKLLKYVEDYNASTQQDDDQERPFEYILDPESDKDQDASPAPKAFHPKLVFYVNETSGEVLSAKLDDETKRKLQMLAVETGIADMHVFDDAGSSLKSSQDTVDDAGCSSLKSTQDTGTTTTTPTCPTRTDSTRKASDSPTRSRPGYRTVLVPITSDTEFFTRLTTEVSGLEKLQEREQKRMNGQIEQLGHQVAKLTDPDRRANRKSLTVWRQIFQTYVEEAIFFGTTELDHKSHDSEKAMARLASFSNKIAKAGLIERLKQKGNMQALNAFMHINREILQGLRFGEINHNAMVKILKKFDKRTALNVKTTFPARLPYPQFSEHVAKSVCAQLHSHILSSVPQLDDYSCPMCTEIRWRPVKLSCNHTFCIRCLIVMQNNRQYNCPFCRERSVFSANSDNLDTQQAAFLKKWFPEEVKSKQRYNEHMAGVDQYGEVYASEKCEVM</sequence>
<dbReference type="Pfam" id="PF03105">
    <property type="entry name" value="SPX"/>
    <property type="match status" value="1"/>
</dbReference>
<dbReference type="PANTHER" id="PTHR45978">
    <property type="entry name" value="SPX DOMAIN-CONTAINING PROTEIN 3"/>
    <property type="match status" value="1"/>
</dbReference>
<dbReference type="PROSITE" id="PS51382">
    <property type="entry name" value="SPX"/>
    <property type="match status" value="1"/>
</dbReference>
<feature type="domain" description="SPX" evidence="7">
    <location>
        <begin position="1"/>
        <end position="364"/>
    </location>
</feature>